<evidence type="ECO:0000313" key="1">
    <source>
        <dbReference type="EMBL" id="CAG8586386.1"/>
    </source>
</evidence>
<sequence length="193" mass="21841">MPDKYFGSGEKASQGFHFLSNINKEGFPVTEVKTGPYGERVSNSVPKIVKLLADDGFNIVIDELSGLEQTPSKLLLQAWKDCRGHLLVIPNKEKFGDNSEKFVPIGTLAKINLDISAEADLEPELDELTEKFVRHLPDILEKSKLSSVEKLPYMTMMRGNERLEILINIPDRQKIDKEVEDKTKEAIKDQQEE</sequence>
<keyword evidence="2" id="KW-1185">Reference proteome</keyword>
<accession>A0A9N9C475</accession>
<comment type="caution">
    <text evidence="1">The sequence shown here is derived from an EMBL/GenBank/DDBJ whole genome shotgun (WGS) entry which is preliminary data.</text>
</comment>
<organism evidence="1 2">
    <name type="scientific">Ambispora gerdemannii</name>
    <dbReference type="NCBI Taxonomy" id="144530"/>
    <lineage>
        <taxon>Eukaryota</taxon>
        <taxon>Fungi</taxon>
        <taxon>Fungi incertae sedis</taxon>
        <taxon>Mucoromycota</taxon>
        <taxon>Glomeromycotina</taxon>
        <taxon>Glomeromycetes</taxon>
        <taxon>Archaeosporales</taxon>
        <taxon>Ambisporaceae</taxon>
        <taxon>Ambispora</taxon>
    </lineage>
</organism>
<dbReference type="OrthoDB" id="2425660at2759"/>
<dbReference type="EMBL" id="CAJVPL010001761">
    <property type="protein sequence ID" value="CAG8586386.1"/>
    <property type="molecule type" value="Genomic_DNA"/>
</dbReference>
<protein>
    <submittedName>
        <fullName evidence="1">8219_t:CDS:1</fullName>
    </submittedName>
</protein>
<dbReference type="Proteomes" id="UP000789831">
    <property type="component" value="Unassembled WGS sequence"/>
</dbReference>
<dbReference type="AlphaFoldDB" id="A0A9N9C475"/>
<name>A0A9N9C475_9GLOM</name>
<proteinExistence type="predicted"/>
<evidence type="ECO:0000313" key="2">
    <source>
        <dbReference type="Proteomes" id="UP000789831"/>
    </source>
</evidence>
<gene>
    <name evidence="1" type="ORF">AGERDE_LOCUS8386</name>
</gene>
<reference evidence="1" key="1">
    <citation type="submission" date="2021-06" db="EMBL/GenBank/DDBJ databases">
        <authorList>
            <person name="Kallberg Y."/>
            <person name="Tangrot J."/>
            <person name="Rosling A."/>
        </authorList>
    </citation>
    <scope>NUCLEOTIDE SEQUENCE</scope>
    <source>
        <strain evidence="1">MT106</strain>
    </source>
</reference>